<organism evidence="1 2">
    <name type="scientific">Dyella japonica DSM 16301</name>
    <dbReference type="NCBI Taxonomy" id="1440762"/>
    <lineage>
        <taxon>Bacteria</taxon>
        <taxon>Pseudomonadati</taxon>
        <taxon>Pseudomonadota</taxon>
        <taxon>Gammaproteobacteria</taxon>
        <taxon>Lysobacterales</taxon>
        <taxon>Rhodanobacteraceae</taxon>
        <taxon>Dyella</taxon>
    </lineage>
</organism>
<dbReference type="PATRIC" id="fig|1440762.4.peg.1186"/>
<dbReference type="STRING" id="1440762.Y882_08425"/>
<dbReference type="InterPro" id="IPR036397">
    <property type="entry name" value="RNaseH_sf"/>
</dbReference>
<proteinExistence type="predicted"/>
<reference evidence="1 2" key="1">
    <citation type="journal article" date="2015" name="Antonie Van Leeuwenhoek">
        <title>A phylogenomic and molecular marker based taxonomic framework for the order Xanthomonadales: proposal to transfer the families Algiphilaceae and Solimonadaceae to the order Nevskiales ord. nov. and to create a new family within the order Xanthomonadales, the family Rhodanobacteraceae fam. nov., containing the genus Rhodanobacter and its closest relatives.</title>
        <authorList>
            <person name="Naushad S."/>
            <person name="Adeolu M."/>
            <person name="Wong S."/>
            <person name="Sohail M."/>
            <person name="Schellhorn H.E."/>
            <person name="Gupta R.S."/>
        </authorList>
    </citation>
    <scope>NUCLEOTIDE SEQUENCE [LARGE SCALE GENOMIC DNA]</scope>
    <source>
        <strain evidence="1 2">DSM 16301</strain>
    </source>
</reference>
<dbReference type="RefSeq" id="WP_046971439.1">
    <property type="nucleotide sequence ID" value="NZ_JPLA01000022.1"/>
</dbReference>
<dbReference type="GO" id="GO:0003676">
    <property type="term" value="F:nucleic acid binding"/>
    <property type="evidence" value="ECO:0007669"/>
    <property type="project" value="InterPro"/>
</dbReference>
<accession>A0A0G9H3E0</accession>
<comment type="caution">
    <text evidence="1">The sequence shown here is derived from an EMBL/GenBank/DDBJ whole genome shotgun (WGS) entry which is preliminary data.</text>
</comment>
<dbReference type="OrthoDB" id="5954950at2"/>
<gene>
    <name evidence="1" type="ORF">Y882_08425</name>
</gene>
<protein>
    <submittedName>
        <fullName evidence="1">Uncharacterized protein</fullName>
    </submittedName>
</protein>
<evidence type="ECO:0000313" key="2">
    <source>
        <dbReference type="Proteomes" id="UP000035481"/>
    </source>
</evidence>
<evidence type="ECO:0000313" key="1">
    <source>
        <dbReference type="EMBL" id="KLD64098.1"/>
    </source>
</evidence>
<name>A0A0G9H3E0_9GAMM</name>
<dbReference type="Proteomes" id="UP000035481">
    <property type="component" value="Unassembled WGS sequence"/>
</dbReference>
<dbReference type="EMBL" id="JPLA01000022">
    <property type="protein sequence ID" value="KLD64098.1"/>
    <property type="molecule type" value="Genomic_DNA"/>
</dbReference>
<sequence length="159" mass="18244">MDLFLDCEWADVLASDLVSLALVSLDLQHVFYAERDPLPVDPTPWVKTVVYPLLDRGPTAMSEAVMTRQLRKFLASVERPRICYDFGADRALCQYVINGFQTSKPDEPVPADLRWQFFEDMREPMVRWWGSHPEEQARRHHALVDAHALRSACLSLCGI</sequence>
<dbReference type="Gene3D" id="3.30.420.10">
    <property type="entry name" value="Ribonuclease H-like superfamily/Ribonuclease H"/>
    <property type="match status" value="1"/>
</dbReference>
<dbReference type="AlphaFoldDB" id="A0A0G9H3E0"/>